<dbReference type="Gene3D" id="2.60.120.260">
    <property type="entry name" value="Galactose-binding domain-like"/>
    <property type="match status" value="1"/>
</dbReference>
<evidence type="ECO:0000259" key="7">
    <source>
        <dbReference type="PROSITE" id="PS50853"/>
    </source>
</evidence>
<sequence length="1528" mass="162994">MLKSVQLKKVLVGMLAALLMVPFGIYKSKAEAATTKVAEWNFDEGSGKTTRENVSNSNDSINYVFNNAVYKPSSDPVWRNDGITGKALLFDGYSNWVTHSPITTPSQSMTIEAWVAPRAYEWGDNGTLSAIVNQNDKSGKQGFILGMFRHGTWSFQIGSGGQWYEVWSYEPIPRNEWSHIIATVDGAAGTMKLFLNGRQVAKSSIPANSTITPSGNQLLIGKNNQSTQLGVFPLNMFNGLIDEVKIYNGAYTNAEADNSYQSYMSTLGGNLPTPDLSFDRSVYDGDRYRPTYHAIAPGHWMNEPHAPLYYNGQYHLFYQNNQHGPYWHNMQWGHWVSDDMVHWRDVQPALSPELFQVDPDGDWTGSAVIDDTGNPTLFFTAGNDSRAYLNSNQNVGVARSTVQTDGDNDLKKWVKEPKLAVAQQYGKLGEFRDPYVFKDGSTWFMLVGTGYDGQGGSAAVYSTTDPNLMNWTYRGPIYQTNPSTYPELGGVWELPVMMSLGNGKHLLAISPVGSGADVEVYYWIGTWNASTAKFTPDDPKPQLMDFGDFHFTGPSGFKDPQTGRNIMFTIAQGERNSQEESDAGWAHNAGLPVEISLRPDGKLGINPITELQSLRGQQLVNITTNTSFASANAALSSIQSDTVEIEMELSRGSADSVGIKIRKSPNSEEETLIYYKNSNKEYGVDRTKTIAGQNKGIQKGTVDIGSENVKLHIYLDKSMVESYLNGLKSITTRTYSTRTDAKGLQLWGDANTSSIVVKSLKVWAMNSAYTPVAVSGVSLSPASLEVMVGGKKTLNATVAPANATNKNVIWSSSNTSVASVVNGAVTGKSEGSAIITAKTRDGAKITSSTVNVIAPPASVNITNNGFESGNLDGWIIESGTAFSNSGVTNIATFGNNQPFNQAGEYHFSGNLSGGNSATGVLKSKNFTLGGNGQVSFLVGGGSDIDKLYVSFVRASDGKELFKSTGPGSYWNWPSTKGVTEGYTKRYWDATQYIGTSMYIKIVDERTDDWGHINVDDFNVPVKGGAIDAESPTAPQNLAVTGTSANSVSLGWTVSTDNVGVTGYVIYRNGVQVGTSTTTTYTDSGLTASTSYAYTVKAKDAAGNISVASNSVTATTQAAQQTGSLINHDFESGNLNGWTIVSGNAFSDADVVADTNWGWGGPFNQSGAYHLWGFKDGGDSQVGVLKSAAFTLGGNGSIDFLIGGGNDINNLYVALVRASDGTELLKATGSSNEAYSRITWNAASYVGTACYIKIVDNATGGFGHINVDDVNVPVQGGAVDTESPAAPANLAATGTTTNSVSLGWTVSTDNVGVTGYLIYRNGAQVGTSTTATYTDSGLTASTSYVYTLKAKDAAGNISAASNSVTVTTQAAQQTGSLTNHDFESGNLNGWTIVSGNAFSDADVVADTNWGWGGPFNQSGAYHLWGFKDGGDSQVGVLKSAAFTLGGNGSIDFLIGGGNDINNLYVALVRASDGTELLKATGSSNEAYTRVTWSAASYVGTACYIKIVDNATGGFGHINVDDVNVPVLVE</sequence>
<dbReference type="InterPro" id="IPR023296">
    <property type="entry name" value="Glyco_hydro_beta-prop_sf"/>
</dbReference>
<dbReference type="Gene3D" id="2.60.120.200">
    <property type="match status" value="1"/>
</dbReference>
<evidence type="ECO:0000256" key="1">
    <source>
        <dbReference type="ARBA" id="ARBA00009902"/>
    </source>
</evidence>
<dbReference type="Gene3D" id="2.60.120.560">
    <property type="entry name" value="Exo-inulinase, domain 1"/>
    <property type="match status" value="1"/>
</dbReference>
<evidence type="ECO:0000256" key="5">
    <source>
        <dbReference type="ARBA" id="ARBA00023157"/>
    </source>
</evidence>
<dbReference type="EMBL" id="CAKMMG010000003">
    <property type="protein sequence ID" value="CAH1208069.1"/>
    <property type="molecule type" value="Genomic_DNA"/>
</dbReference>
<dbReference type="Pfam" id="PF00251">
    <property type="entry name" value="Glyco_hydro_32N"/>
    <property type="match status" value="1"/>
</dbReference>
<dbReference type="PANTHER" id="PTHR43101:SF1">
    <property type="entry name" value="BETA-FRUCTOSIDASE"/>
    <property type="match status" value="1"/>
</dbReference>
<evidence type="ECO:0000256" key="6">
    <source>
        <dbReference type="ARBA" id="ARBA00023295"/>
    </source>
</evidence>
<accession>A0ABN8GG58</accession>
<keyword evidence="5" id="KW-1015">Disulfide bond</keyword>
<comment type="similarity">
    <text evidence="1">Belongs to the glycosyl hydrolase 32 family.</text>
</comment>
<dbReference type="EC" id="3.2.1.26" evidence="2"/>
<dbReference type="SUPFAM" id="SSF49265">
    <property type="entry name" value="Fibronectin type III"/>
    <property type="match status" value="2"/>
</dbReference>
<feature type="domain" description="Fibronectin type-III" evidence="7">
    <location>
        <begin position="1033"/>
        <end position="1118"/>
    </location>
</feature>
<dbReference type="Pfam" id="PF00041">
    <property type="entry name" value="fn3"/>
    <property type="match status" value="2"/>
</dbReference>
<dbReference type="Gene3D" id="2.115.10.20">
    <property type="entry name" value="Glycosyl hydrolase domain, family 43"/>
    <property type="match status" value="1"/>
</dbReference>
<dbReference type="InterPro" id="IPR003343">
    <property type="entry name" value="Big_2"/>
</dbReference>
<comment type="caution">
    <text evidence="8">The sequence shown here is derived from an EMBL/GenBank/DDBJ whole genome shotgun (WGS) entry which is preliminary data.</text>
</comment>
<evidence type="ECO:0000256" key="4">
    <source>
        <dbReference type="ARBA" id="ARBA00022801"/>
    </source>
</evidence>
<dbReference type="Pfam" id="PF13385">
    <property type="entry name" value="Laminin_G_3"/>
    <property type="match status" value="1"/>
</dbReference>
<dbReference type="Proteomes" id="UP000838324">
    <property type="component" value="Unassembled WGS sequence"/>
</dbReference>
<dbReference type="CDD" id="cd08996">
    <property type="entry name" value="GH32_FFase"/>
    <property type="match status" value="1"/>
</dbReference>
<dbReference type="Pfam" id="PF08244">
    <property type="entry name" value="Glyco_hydro_32C"/>
    <property type="match status" value="1"/>
</dbReference>
<evidence type="ECO:0000313" key="8">
    <source>
        <dbReference type="EMBL" id="CAH1208069.1"/>
    </source>
</evidence>
<dbReference type="CDD" id="cd00063">
    <property type="entry name" value="FN3"/>
    <property type="match status" value="2"/>
</dbReference>
<dbReference type="Gene3D" id="2.60.40.10">
    <property type="entry name" value="Immunoglobulins"/>
    <property type="match status" value="2"/>
</dbReference>
<dbReference type="InterPro" id="IPR051214">
    <property type="entry name" value="GH32_Enzymes"/>
</dbReference>
<dbReference type="InterPro" id="IPR003961">
    <property type="entry name" value="FN3_dom"/>
</dbReference>
<dbReference type="InterPro" id="IPR001362">
    <property type="entry name" value="Glyco_hydro_32"/>
</dbReference>
<dbReference type="InterPro" id="IPR013189">
    <property type="entry name" value="Glyco_hydro_32_C"/>
</dbReference>
<dbReference type="Pfam" id="PF02368">
    <property type="entry name" value="Big_2"/>
    <property type="match status" value="1"/>
</dbReference>
<dbReference type="SMART" id="SM00060">
    <property type="entry name" value="FN3"/>
    <property type="match status" value="2"/>
</dbReference>
<evidence type="ECO:0000256" key="2">
    <source>
        <dbReference type="ARBA" id="ARBA00012758"/>
    </source>
</evidence>
<dbReference type="InterPro" id="IPR006558">
    <property type="entry name" value="LamG-like"/>
</dbReference>
<dbReference type="PANTHER" id="PTHR43101">
    <property type="entry name" value="BETA-FRUCTOSIDASE"/>
    <property type="match status" value="1"/>
</dbReference>
<keyword evidence="9" id="KW-1185">Reference proteome</keyword>
<dbReference type="InterPro" id="IPR036116">
    <property type="entry name" value="FN3_sf"/>
</dbReference>
<dbReference type="SMART" id="SM00635">
    <property type="entry name" value="BID_2"/>
    <property type="match status" value="1"/>
</dbReference>
<dbReference type="InterPro" id="IPR013320">
    <property type="entry name" value="ConA-like_dom_sf"/>
</dbReference>
<keyword evidence="6" id="KW-0326">Glycosidase</keyword>
<dbReference type="InterPro" id="IPR013783">
    <property type="entry name" value="Ig-like_fold"/>
</dbReference>
<gene>
    <name evidence="8" type="ORF">PAECIP111892_03044</name>
</gene>
<protein>
    <recommendedName>
        <fullName evidence="2">beta-fructofuranosidase</fullName>
        <ecNumber evidence="2">3.2.1.26</ecNumber>
    </recommendedName>
</protein>
<keyword evidence="3" id="KW-0732">Signal</keyword>
<dbReference type="InterPro" id="IPR008964">
    <property type="entry name" value="Invasin/intimin_cell_adhesion"/>
</dbReference>
<dbReference type="PROSITE" id="PS50853">
    <property type="entry name" value="FN3"/>
    <property type="match status" value="2"/>
</dbReference>
<dbReference type="SUPFAM" id="SSF75005">
    <property type="entry name" value="Arabinanase/levansucrase/invertase"/>
    <property type="match status" value="1"/>
</dbReference>
<feature type="domain" description="Fibronectin type-III" evidence="7">
    <location>
        <begin position="1285"/>
        <end position="1370"/>
    </location>
</feature>
<evidence type="ECO:0000313" key="9">
    <source>
        <dbReference type="Proteomes" id="UP000838324"/>
    </source>
</evidence>
<dbReference type="SMART" id="SM00640">
    <property type="entry name" value="Glyco_32"/>
    <property type="match status" value="1"/>
</dbReference>
<organism evidence="8 9">
    <name type="scientific">Paenibacillus auburnensis</name>
    <dbReference type="NCBI Taxonomy" id="2905649"/>
    <lineage>
        <taxon>Bacteria</taxon>
        <taxon>Bacillati</taxon>
        <taxon>Bacillota</taxon>
        <taxon>Bacilli</taxon>
        <taxon>Bacillales</taxon>
        <taxon>Paenibacillaceae</taxon>
        <taxon>Paenibacillus</taxon>
    </lineage>
</organism>
<evidence type="ECO:0000256" key="3">
    <source>
        <dbReference type="ARBA" id="ARBA00022729"/>
    </source>
</evidence>
<name>A0ABN8GG58_9BACL</name>
<dbReference type="InterPro" id="IPR013148">
    <property type="entry name" value="Glyco_hydro_32_N"/>
</dbReference>
<reference evidence="8" key="1">
    <citation type="submission" date="2022-01" db="EMBL/GenBank/DDBJ databases">
        <authorList>
            <person name="Criscuolo A."/>
        </authorList>
    </citation>
    <scope>NUCLEOTIDE SEQUENCE</scope>
    <source>
        <strain evidence="8">CIP111892</strain>
    </source>
</reference>
<keyword evidence="4" id="KW-0378">Hydrolase</keyword>
<dbReference type="SUPFAM" id="SSF49899">
    <property type="entry name" value="Concanavalin A-like lectins/glucanases"/>
    <property type="match status" value="2"/>
</dbReference>
<proteinExistence type="inferred from homology"/>
<dbReference type="SUPFAM" id="SSF49373">
    <property type="entry name" value="Invasin/intimin cell-adhesion fragments"/>
    <property type="match status" value="1"/>
</dbReference>
<dbReference type="SMART" id="SM00560">
    <property type="entry name" value="LamGL"/>
    <property type="match status" value="1"/>
</dbReference>
<dbReference type="Gene3D" id="2.60.40.1080">
    <property type="match status" value="1"/>
</dbReference>